<gene>
    <name evidence="3" type="ORF">GOODEAATRI_029144</name>
</gene>
<evidence type="ECO:0000313" key="3">
    <source>
        <dbReference type="EMBL" id="MEQ2179822.1"/>
    </source>
</evidence>
<dbReference type="CDD" id="cd07035">
    <property type="entry name" value="TPP_PYR_POX_like"/>
    <property type="match status" value="1"/>
</dbReference>
<dbReference type="SUPFAM" id="SSF52518">
    <property type="entry name" value="Thiamin diphosphate-binding fold (THDP-binding)"/>
    <property type="match status" value="1"/>
</dbReference>
<comment type="similarity">
    <text evidence="2">Belongs to the TPP enzyme family.</text>
</comment>
<sequence>DIDQMSLFRPLCKFCASIRTVREIVPTLRKALAIAQSGTPGPVFIEFPIDTLYPYHLVSKEFAVKNPPKGLMGKIVSWFVTEMCCFVDM</sequence>
<evidence type="ECO:0000256" key="2">
    <source>
        <dbReference type="ARBA" id="ARBA00007812"/>
    </source>
</evidence>
<evidence type="ECO:0000256" key="1">
    <source>
        <dbReference type="ARBA" id="ARBA00001964"/>
    </source>
</evidence>
<protein>
    <recommendedName>
        <fullName evidence="5">Thiamine pyrophosphate enzyme N-terminal TPP-binding domain-containing protein</fullName>
    </recommendedName>
</protein>
<feature type="non-terminal residue" evidence="3">
    <location>
        <position position="1"/>
    </location>
</feature>
<comment type="cofactor">
    <cofactor evidence="1">
        <name>thiamine diphosphate</name>
        <dbReference type="ChEBI" id="CHEBI:58937"/>
    </cofactor>
</comment>
<evidence type="ECO:0000313" key="4">
    <source>
        <dbReference type="Proteomes" id="UP001476798"/>
    </source>
</evidence>
<dbReference type="PANTHER" id="PTHR18968:SF166">
    <property type="entry name" value="2-HYDROXYACYL-COA LYASE 2"/>
    <property type="match status" value="1"/>
</dbReference>
<dbReference type="Proteomes" id="UP001476798">
    <property type="component" value="Unassembled WGS sequence"/>
</dbReference>
<accession>A0ABV0P8N0</accession>
<organism evidence="3 4">
    <name type="scientific">Goodea atripinnis</name>
    <dbReference type="NCBI Taxonomy" id="208336"/>
    <lineage>
        <taxon>Eukaryota</taxon>
        <taxon>Metazoa</taxon>
        <taxon>Chordata</taxon>
        <taxon>Craniata</taxon>
        <taxon>Vertebrata</taxon>
        <taxon>Euteleostomi</taxon>
        <taxon>Actinopterygii</taxon>
        <taxon>Neopterygii</taxon>
        <taxon>Teleostei</taxon>
        <taxon>Neoteleostei</taxon>
        <taxon>Acanthomorphata</taxon>
        <taxon>Ovalentaria</taxon>
        <taxon>Atherinomorphae</taxon>
        <taxon>Cyprinodontiformes</taxon>
        <taxon>Goodeidae</taxon>
        <taxon>Goodea</taxon>
    </lineage>
</organism>
<reference evidence="3 4" key="1">
    <citation type="submission" date="2021-06" db="EMBL/GenBank/DDBJ databases">
        <authorList>
            <person name="Palmer J.M."/>
        </authorList>
    </citation>
    <scope>NUCLEOTIDE SEQUENCE [LARGE SCALE GENOMIC DNA]</scope>
    <source>
        <strain evidence="3 4">GA_2019</strain>
        <tissue evidence="3">Muscle</tissue>
    </source>
</reference>
<dbReference type="Gene3D" id="3.40.50.970">
    <property type="match status" value="1"/>
</dbReference>
<dbReference type="PANTHER" id="PTHR18968">
    <property type="entry name" value="THIAMINE PYROPHOSPHATE ENZYMES"/>
    <property type="match status" value="1"/>
</dbReference>
<name>A0ABV0P8N0_9TELE</name>
<evidence type="ECO:0008006" key="5">
    <source>
        <dbReference type="Google" id="ProtNLM"/>
    </source>
</evidence>
<dbReference type="InterPro" id="IPR045229">
    <property type="entry name" value="TPP_enz"/>
</dbReference>
<keyword evidence="4" id="KW-1185">Reference proteome</keyword>
<comment type="caution">
    <text evidence="3">The sequence shown here is derived from an EMBL/GenBank/DDBJ whole genome shotgun (WGS) entry which is preliminary data.</text>
</comment>
<dbReference type="EMBL" id="JAHRIO010064193">
    <property type="protein sequence ID" value="MEQ2179822.1"/>
    <property type="molecule type" value="Genomic_DNA"/>
</dbReference>
<dbReference type="InterPro" id="IPR029061">
    <property type="entry name" value="THDP-binding"/>
</dbReference>
<proteinExistence type="inferred from homology"/>